<accession>A0A1I0TJ48</accession>
<gene>
    <name evidence="3" type="ORF">SAMN05444374_10733</name>
</gene>
<dbReference type="InterPro" id="IPR003870">
    <property type="entry name" value="DUF222"/>
</dbReference>
<feature type="compositionally biased region" description="Basic residues" evidence="1">
    <location>
        <begin position="188"/>
        <end position="200"/>
    </location>
</feature>
<feature type="domain" description="DUF222" evidence="2">
    <location>
        <begin position="69"/>
        <end position="151"/>
    </location>
</feature>
<evidence type="ECO:0000259" key="2">
    <source>
        <dbReference type="Pfam" id="PF02720"/>
    </source>
</evidence>
<evidence type="ECO:0000256" key="1">
    <source>
        <dbReference type="SAM" id="MobiDB-lite"/>
    </source>
</evidence>
<organism evidence="3 4">
    <name type="scientific">Rhodococcoides kroppenstedtii</name>
    <dbReference type="NCBI Taxonomy" id="293050"/>
    <lineage>
        <taxon>Bacteria</taxon>
        <taxon>Bacillati</taxon>
        <taxon>Actinomycetota</taxon>
        <taxon>Actinomycetes</taxon>
        <taxon>Mycobacteriales</taxon>
        <taxon>Nocardiaceae</taxon>
        <taxon>Rhodococcoides</taxon>
    </lineage>
</organism>
<name>A0A1I0TJ48_9NOCA</name>
<feature type="compositionally biased region" description="Low complexity" evidence="1">
    <location>
        <begin position="156"/>
        <end position="173"/>
    </location>
</feature>
<dbReference type="AlphaFoldDB" id="A0A1I0TJ48"/>
<proteinExistence type="predicted"/>
<evidence type="ECO:0000313" key="4">
    <source>
        <dbReference type="Proteomes" id="UP000182054"/>
    </source>
</evidence>
<feature type="region of interest" description="Disordered" evidence="1">
    <location>
        <begin position="151"/>
        <end position="219"/>
    </location>
</feature>
<feature type="compositionally biased region" description="Low complexity" evidence="1">
    <location>
        <begin position="201"/>
        <end position="219"/>
    </location>
</feature>
<sequence>MGLATIEHMSDRGVGVAGAAQVEGTPWPARDPAALGLPVSFDLPVDGHLDALVDLAAGAGYLEWRRYRHAAALHTDLVPAEEDRDERAVDAYAQCAARIATALSVSQYVAERILDNAVALRDRLPRVFECLRDGVVSPTHIRTIVSRTELIHFGDPPGAGKKTPPTPRTSTPGEPEPTRPAPRTEQKHARRRQERNRNRLRNALNGIAPPEAEATPPPF</sequence>
<evidence type="ECO:0000313" key="3">
    <source>
        <dbReference type="EMBL" id="SFA51794.1"/>
    </source>
</evidence>
<dbReference type="Proteomes" id="UP000182054">
    <property type="component" value="Unassembled WGS sequence"/>
</dbReference>
<dbReference type="EMBL" id="FOJN01000007">
    <property type="protein sequence ID" value="SFA51794.1"/>
    <property type="molecule type" value="Genomic_DNA"/>
</dbReference>
<protein>
    <recommendedName>
        <fullName evidence="2">DUF222 domain-containing protein</fullName>
    </recommendedName>
</protein>
<dbReference type="Pfam" id="PF02720">
    <property type="entry name" value="DUF222"/>
    <property type="match status" value="1"/>
</dbReference>
<reference evidence="3 4" key="1">
    <citation type="submission" date="2016-10" db="EMBL/GenBank/DDBJ databases">
        <authorList>
            <person name="de Groot N.N."/>
        </authorList>
    </citation>
    <scope>NUCLEOTIDE SEQUENCE [LARGE SCALE GENOMIC DNA]</scope>
    <source>
        <strain evidence="3 4">DSM 44908</strain>
    </source>
</reference>